<evidence type="ECO:0000313" key="9">
    <source>
        <dbReference type="EMBL" id="CDQ47274.1"/>
    </source>
</evidence>
<evidence type="ECO:0000256" key="4">
    <source>
        <dbReference type="ARBA" id="ARBA00022741"/>
    </source>
</evidence>
<keyword evidence="3" id="KW-0808">Transferase</keyword>
<name>A0AAV2WSD0_MYCNE</name>
<feature type="domain" description="Protein kinase" evidence="8">
    <location>
        <begin position="21"/>
        <end position="286"/>
    </location>
</feature>
<evidence type="ECO:0000256" key="1">
    <source>
        <dbReference type="ARBA" id="ARBA00012513"/>
    </source>
</evidence>
<dbReference type="AlphaFoldDB" id="A0AAV2WSD0"/>
<reference evidence="9" key="2">
    <citation type="submission" date="2015-09" db="EMBL/GenBank/DDBJ databases">
        <title>Draft genome sequence of Mycobacterium neoaurum DSM 44074.</title>
        <authorList>
            <person name="Croce O."/>
            <person name="Robert C."/>
            <person name="Raoult D."/>
            <person name="Drancourt M."/>
        </authorList>
    </citation>
    <scope>NUCLEOTIDE SEQUENCE</scope>
    <source>
        <strain evidence="9">DSM 44074</strain>
    </source>
</reference>
<dbReference type="GO" id="GO:0005524">
    <property type="term" value="F:ATP binding"/>
    <property type="evidence" value="ECO:0007669"/>
    <property type="project" value="UniProtKB-UniRule"/>
</dbReference>
<keyword evidence="5 9" id="KW-0418">Kinase</keyword>
<gene>
    <name evidence="9" type="ORF">BN1047_05195</name>
</gene>
<evidence type="ECO:0000313" key="10">
    <source>
        <dbReference type="Proteomes" id="UP000028864"/>
    </source>
</evidence>
<evidence type="ECO:0000256" key="2">
    <source>
        <dbReference type="ARBA" id="ARBA00022527"/>
    </source>
</evidence>
<evidence type="ECO:0000256" key="3">
    <source>
        <dbReference type="ARBA" id="ARBA00022679"/>
    </source>
</evidence>
<dbReference type="InterPro" id="IPR008271">
    <property type="entry name" value="Ser/Thr_kinase_AS"/>
</dbReference>
<sequence>MFRTGDIIAGAECEDGERRRYTIDTLLGRGSSADVYRALGPSGPVALKVLRADPAAADRARERFAREFTLAAALTHPHIVAMYEMGTLPTEPSTPWMAMQYIDGPDSSVLVPAPATDADAAAVLRACTQIAEALDYAHSMDVLHRDVKPTNVLLTTDRLDAYLSDFGIAQIIDEVSALPRNGRISGSIFYAAPELLTGEQLSPATDLYAFAATVLEWLTGLPPYPRPTAFAITFAHLNDSPPRLSGRRRWLPRSLDSVFAKALAKSPAARYDSCTEFAGIVVHTLRDIPTGGAS</sequence>
<accession>A0AAV2WSD0</accession>
<dbReference type="GO" id="GO:0080090">
    <property type="term" value="P:regulation of primary metabolic process"/>
    <property type="evidence" value="ECO:0007669"/>
    <property type="project" value="UniProtKB-ARBA"/>
</dbReference>
<evidence type="ECO:0000256" key="5">
    <source>
        <dbReference type="ARBA" id="ARBA00022777"/>
    </source>
</evidence>
<dbReference type="Gene3D" id="1.10.510.10">
    <property type="entry name" value="Transferase(Phosphotransferase) domain 1"/>
    <property type="match status" value="1"/>
</dbReference>
<dbReference type="CDD" id="cd14014">
    <property type="entry name" value="STKc_PknB_like"/>
    <property type="match status" value="1"/>
</dbReference>
<proteinExistence type="predicted"/>
<dbReference type="InterPro" id="IPR017441">
    <property type="entry name" value="Protein_kinase_ATP_BS"/>
</dbReference>
<dbReference type="PANTHER" id="PTHR43289">
    <property type="entry name" value="MITOGEN-ACTIVATED PROTEIN KINASE KINASE KINASE 20-RELATED"/>
    <property type="match status" value="1"/>
</dbReference>
<keyword evidence="4 7" id="KW-0547">Nucleotide-binding</keyword>
<evidence type="ECO:0000256" key="6">
    <source>
        <dbReference type="ARBA" id="ARBA00022840"/>
    </source>
</evidence>
<evidence type="ECO:0000256" key="7">
    <source>
        <dbReference type="PROSITE-ProRule" id="PRU10141"/>
    </source>
</evidence>
<dbReference type="PANTHER" id="PTHR43289:SF6">
    <property type="entry name" value="SERINE_THREONINE-PROTEIN KINASE NEKL-3"/>
    <property type="match status" value="1"/>
</dbReference>
<organism evidence="9 10">
    <name type="scientific">Mycolicibacterium neoaurum</name>
    <name type="common">Mycobacterium neoaurum</name>
    <dbReference type="NCBI Taxonomy" id="1795"/>
    <lineage>
        <taxon>Bacteria</taxon>
        <taxon>Bacillati</taxon>
        <taxon>Actinomycetota</taxon>
        <taxon>Actinomycetes</taxon>
        <taxon>Mycobacteriales</taxon>
        <taxon>Mycobacteriaceae</taxon>
        <taxon>Mycolicibacterium</taxon>
    </lineage>
</organism>
<dbReference type="EC" id="2.7.11.1" evidence="1"/>
<keyword evidence="2 9" id="KW-0723">Serine/threonine-protein kinase</keyword>
<dbReference type="GO" id="GO:0004674">
    <property type="term" value="F:protein serine/threonine kinase activity"/>
    <property type="evidence" value="ECO:0007669"/>
    <property type="project" value="UniProtKB-KW"/>
</dbReference>
<dbReference type="PROSITE" id="PS50011">
    <property type="entry name" value="PROTEIN_KINASE_DOM"/>
    <property type="match status" value="1"/>
</dbReference>
<dbReference type="EMBL" id="LK021343">
    <property type="protein sequence ID" value="CDQ47274.1"/>
    <property type="molecule type" value="Genomic_DNA"/>
</dbReference>
<dbReference type="SMART" id="SM00220">
    <property type="entry name" value="S_TKc"/>
    <property type="match status" value="1"/>
</dbReference>
<reference evidence="9" key="1">
    <citation type="submission" date="2014-05" db="EMBL/GenBank/DDBJ databases">
        <authorList>
            <person name="Urmite Genomes"/>
        </authorList>
    </citation>
    <scope>NUCLEOTIDE SEQUENCE</scope>
    <source>
        <strain evidence="9">DSM 44074</strain>
    </source>
</reference>
<dbReference type="Gene3D" id="3.30.200.20">
    <property type="entry name" value="Phosphorylase Kinase, domain 1"/>
    <property type="match status" value="1"/>
</dbReference>
<dbReference type="InterPro" id="IPR011009">
    <property type="entry name" value="Kinase-like_dom_sf"/>
</dbReference>
<dbReference type="PROSITE" id="PS00108">
    <property type="entry name" value="PROTEIN_KINASE_ST"/>
    <property type="match status" value="1"/>
</dbReference>
<dbReference type="SUPFAM" id="SSF56112">
    <property type="entry name" value="Protein kinase-like (PK-like)"/>
    <property type="match status" value="1"/>
</dbReference>
<dbReference type="PROSITE" id="PS00107">
    <property type="entry name" value="PROTEIN_KINASE_ATP"/>
    <property type="match status" value="1"/>
</dbReference>
<protein>
    <recommendedName>
        <fullName evidence="1">non-specific serine/threonine protein kinase</fullName>
        <ecNumber evidence="1">2.7.11.1</ecNumber>
    </recommendedName>
</protein>
<dbReference type="Proteomes" id="UP000028864">
    <property type="component" value="Unassembled WGS sequence"/>
</dbReference>
<dbReference type="RefSeq" id="WP_030132803.1">
    <property type="nucleotide sequence ID" value="NZ_JAKNRE010000001.1"/>
</dbReference>
<evidence type="ECO:0000259" key="8">
    <source>
        <dbReference type="PROSITE" id="PS50011"/>
    </source>
</evidence>
<feature type="binding site" evidence="7">
    <location>
        <position position="48"/>
    </location>
    <ligand>
        <name>ATP</name>
        <dbReference type="ChEBI" id="CHEBI:30616"/>
    </ligand>
</feature>
<dbReference type="InterPro" id="IPR000719">
    <property type="entry name" value="Prot_kinase_dom"/>
</dbReference>
<keyword evidence="6 7" id="KW-0067">ATP-binding</keyword>
<dbReference type="Pfam" id="PF00069">
    <property type="entry name" value="Pkinase"/>
    <property type="match status" value="1"/>
</dbReference>